<protein>
    <submittedName>
        <fullName evidence="2">Uncharacterized protein</fullName>
    </submittedName>
</protein>
<reference evidence="3" key="1">
    <citation type="journal article" date="2012" name="Science">
        <title>The Paleozoic origin of enzymatic lignin decomposition reconstructed from 31 fungal genomes.</title>
        <authorList>
            <person name="Floudas D."/>
            <person name="Binder M."/>
            <person name="Riley R."/>
            <person name="Barry K."/>
            <person name="Blanchette R.A."/>
            <person name="Henrissat B."/>
            <person name="Martinez A.T."/>
            <person name="Otillar R."/>
            <person name="Spatafora J.W."/>
            <person name="Yadav J.S."/>
            <person name="Aerts A."/>
            <person name="Benoit I."/>
            <person name="Boyd A."/>
            <person name="Carlson A."/>
            <person name="Copeland A."/>
            <person name="Coutinho P.M."/>
            <person name="de Vries R.P."/>
            <person name="Ferreira P."/>
            <person name="Findley K."/>
            <person name="Foster B."/>
            <person name="Gaskell J."/>
            <person name="Glotzer D."/>
            <person name="Gorecki P."/>
            <person name="Heitman J."/>
            <person name="Hesse C."/>
            <person name="Hori C."/>
            <person name="Igarashi K."/>
            <person name="Jurgens J.A."/>
            <person name="Kallen N."/>
            <person name="Kersten P."/>
            <person name="Kohler A."/>
            <person name="Kuees U."/>
            <person name="Kumar T.K.A."/>
            <person name="Kuo A."/>
            <person name="LaButti K."/>
            <person name="Larrondo L.F."/>
            <person name="Lindquist E."/>
            <person name="Ling A."/>
            <person name="Lombard V."/>
            <person name="Lucas S."/>
            <person name="Lundell T."/>
            <person name="Martin R."/>
            <person name="McLaughlin D.J."/>
            <person name="Morgenstern I."/>
            <person name="Morin E."/>
            <person name="Murat C."/>
            <person name="Nagy L.G."/>
            <person name="Nolan M."/>
            <person name="Ohm R.A."/>
            <person name="Patyshakuliyeva A."/>
            <person name="Rokas A."/>
            <person name="Ruiz-Duenas F.J."/>
            <person name="Sabat G."/>
            <person name="Salamov A."/>
            <person name="Samejima M."/>
            <person name="Schmutz J."/>
            <person name="Slot J.C."/>
            <person name="St John F."/>
            <person name="Stenlid J."/>
            <person name="Sun H."/>
            <person name="Sun S."/>
            <person name="Syed K."/>
            <person name="Tsang A."/>
            <person name="Wiebenga A."/>
            <person name="Young D."/>
            <person name="Pisabarro A."/>
            <person name="Eastwood D.C."/>
            <person name="Martin F."/>
            <person name="Cullen D."/>
            <person name="Grigoriev I.V."/>
            <person name="Hibbett D.S."/>
        </authorList>
    </citation>
    <scope>NUCLEOTIDE SEQUENCE [LARGE SCALE GENOMIC DNA]</scope>
    <source>
        <strain evidence="3">HHB-11173 SS5</strain>
    </source>
</reference>
<dbReference type="GeneID" id="18881640"/>
<dbReference type="EMBL" id="JH687554">
    <property type="protein sequence ID" value="EIN04444.1"/>
    <property type="molecule type" value="Genomic_DNA"/>
</dbReference>
<feature type="region of interest" description="Disordered" evidence="1">
    <location>
        <begin position="1"/>
        <end position="22"/>
    </location>
</feature>
<accession>R7S3K2</accession>
<name>R7S3K2_PUNST</name>
<organism evidence="2 3">
    <name type="scientific">Punctularia strigosozonata (strain HHB-11173)</name>
    <name type="common">White-rot fungus</name>
    <dbReference type="NCBI Taxonomy" id="741275"/>
    <lineage>
        <taxon>Eukaryota</taxon>
        <taxon>Fungi</taxon>
        <taxon>Dikarya</taxon>
        <taxon>Basidiomycota</taxon>
        <taxon>Agaricomycotina</taxon>
        <taxon>Agaricomycetes</taxon>
        <taxon>Corticiales</taxon>
        <taxon>Punctulariaceae</taxon>
        <taxon>Punctularia</taxon>
    </lineage>
</organism>
<keyword evidence="3" id="KW-1185">Reference proteome</keyword>
<dbReference type="AlphaFoldDB" id="R7S3K2"/>
<dbReference type="OMA" id="PPICCHM"/>
<sequence length="424" mass="46739">MSAPSAADLSRRRAPRQENDDAANRVREFKVVGHVGLREPSATFPVLGTLWSDVRMAVSSWYGVEPQSSRLAWKLSSESKKNMKALESDLDFTNAVVSVTDKMQRAKTAKYWLDVYDLNWLDADKNKSGKSGQKRRRQDDVPNVEFPSETQAACYKKLVKKWACEQHRGWCFIRRNGEHDALNFKILSLWAEQMSEGVADEWRPPEMKAFDHVPKRAKVSHGSVPAINIVLPHGSFTVDTTQPQDGGCTSTMGAASTPQPSTSTSTAMLDAASVSATAGPSSIPTASQPVGATLSPEYPCVEDLLDMLERRKPGSGYMTMLDQLHLYGLMTADDISRCNRETLQSMVDLPGEWCSDLYKLAVDVAGDWHRIRTVEPKGSTPMQTGVGSISYAESDSEYDELDESGSESEDGTGSDEVVAAHRDY</sequence>
<evidence type="ECO:0000313" key="2">
    <source>
        <dbReference type="EMBL" id="EIN04444.1"/>
    </source>
</evidence>
<feature type="compositionally biased region" description="Acidic residues" evidence="1">
    <location>
        <begin position="394"/>
        <end position="413"/>
    </location>
</feature>
<dbReference type="HOGENOM" id="CLU_647486_0_0_1"/>
<feature type="region of interest" description="Disordered" evidence="1">
    <location>
        <begin position="375"/>
        <end position="424"/>
    </location>
</feature>
<dbReference type="KEGG" id="psq:PUNSTDRAFT_146426"/>
<feature type="compositionally biased region" description="Basic and acidic residues" evidence="1">
    <location>
        <begin position="9"/>
        <end position="22"/>
    </location>
</feature>
<dbReference type="eggNOG" id="ENOG502R31J">
    <property type="taxonomic scope" value="Eukaryota"/>
</dbReference>
<dbReference type="RefSeq" id="XP_007388239.1">
    <property type="nucleotide sequence ID" value="XM_007388177.1"/>
</dbReference>
<evidence type="ECO:0000313" key="3">
    <source>
        <dbReference type="Proteomes" id="UP000054196"/>
    </source>
</evidence>
<gene>
    <name evidence="2" type="ORF">PUNSTDRAFT_146426</name>
</gene>
<evidence type="ECO:0000256" key="1">
    <source>
        <dbReference type="SAM" id="MobiDB-lite"/>
    </source>
</evidence>
<proteinExistence type="predicted"/>
<dbReference type="Proteomes" id="UP000054196">
    <property type="component" value="Unassembled WGS sequence"/>
</dbReference>
<dbReference type="OrthoDB" id="2677451at2759"/>